<dbReference type="Pfam" id="PF17963">
    <property type="entry name" value="Big_9"/>
    <property type="match status" value="5"/>
</dbReference>
<feature type="domain" description="Fibronectin type-III" evidence="5">
    <location>
        <begin position="1470"/>
        <end position="1556"/>
    </location>
</feature>
<protein>
    <submittedName>
        <fullName evidence="6">ATPase AAA</fullName>
    </submittedName>
</protein>
<dbReference type="NCBIfam" id="NF012211">
    <property type="entry name" value="tand_rpt_95"/>
    <property type="match status" value="1"/>
</dbReference>
<dbReference type="OrthoDB" id="5241356at2"/>
<dbReference type="Pfam" id="PF17803">
    <property type="entry name" value="Cadherin_4"/>
    <property type="match status" value="1"/>
</dbReference>
<dbReference type="GO" id="GO:0016798">
    <property type="term" value="F:hydrolase activity, acting on glycosyl bonds"/>
    <property type="evidence" value="ECO:0007669"/>
    <property type="project" value="UniProtKB-KW"/>
</dbReference>
<dbReference type="Gene3D" id="2.60.40.10">
    <property type="entry name" value="Immunoglobulins"/>
    <property type="match status" value="5"/>
</dbReference>
<evidence type="ECO:0000256" key="4">
    <source>
        <dbReference type="SAM" id="MobiDB-lite"/>
    </source>
</evidence>
<dbReference type="SUPFAM" id="SSF49265">
    <property type="entry name" value="Fibronectin type III"/>
    <property type="match status" value="3"/>
</dbReference>
<feature type="domain" description="Fibronectin type-III" evidence="5">
    <location>
        <begin position="1557"/>
        <end position="1652"/>
    </location>
</feature>
<sequence>MSWFTARRHATTAAAVVTVPAVVAVLALLNPGFPLARVELNDGAVWLTATDAHKLGRYNVQVDELNAGLVAESSTFDVLQDEGDVVLVEPGKVSVVDPATVALTAQVAAAGVQPSSVPGGPVSMSAGVLSLVDSEGGLFVRPLTSLDSMRPGEGEPDVDLGRGGRAVVSTSGVAYGVAADGTVSRVSTTGDGARVSQDGSLGEGELDQLTTVGDEPVGLRGGTVVTRHGSVEVTGTNPTLQQPGPASSRVLVATDTDLVEVPLDGGEPVPHPTQGSGKPAAPVQVGSCAHGAWASVTGSYQRLCDGEAPLVEALEEMSADDKLVFRVNRTAVVLNDTARGRVWEPQEDTELRVPNWEDIKEEENPDDDVEDSESEVSTQDLATECTSESAPPTAKDDEFGVRPGRTTILAVLSNDSSSDCGILAVREFESIARSFGTVQSIHGGRALQVDIASGASGSQSFTYTIDDGRGTSAPSTATVTLVVHGDGDNDPPVQDRQGAFQVEQNGQATYDVLANFHDPDGDDMVLVGASTDPAIGTVRFRQDGTITFRADGGKLGRATVDVLVSDGSSQDATPGTIEVDVRPAGSLPPRVDPVHAVTYVDQPVTLEPLDAVRSTGEEPARLASVEEVTGATISTDLQAGTFTFSAPRAGSYYVTFVIAAPPQQATGLARIDVRAWPEEAAPPIAVRDRAFLPAGGEVTIDPLANDSDPAGEMLVLQSVDTSDADGLSVAILEHHLVQIRSERTLDHVVVLPYTITNGTKTATGQIVVQPVPPASSTQAPVAENVEATVRTGGVVTIPVLESAYDPDGDPLSLMPTLVEPVAPGDGLMFVSGDVLRYQAPADAVTARAVFEIADSTGNRTAATVTVRVHESDPTTKTPPRPRDLEARVFAGETVRIKVPLVGIDPDGDGVTLLGQASGTTKGRVAQVGPDWIEYEALRDESGTETFQYAVEDWVGQRAVGTIRVGISPRPVDTAAVVARDDAVTIRPGERIEVRVLANDVDNSGDDLLLEPELTKDDAVQAEVVGRRIAVTAPSEAAVFPIVYTVSNSRGGRDTATLTVTVDPDAPVLPPIAEDVVVPATETFGLTEVVVDVLATAQNPSGPLSDLEVRVPASVAQVAQVTADNKVLVTLTDQTQTLPFQLVNSRAPETATAYAFITVPALGFIRPSLRPGAPELRVASGEQLTIVLEEQIKVAQGRQPTVADALQVTATRGTVAVGKDGDELTFTPTKDYAGPASVTLPVTDATSANDTTARTSYLTLPIEVFAVDDHPPAFAPAVIEVAPGEAPITVDLRSFTTTPEGTTPSEKQYTYAVASGVPSGFTATIDDSKLSVAAALSADKGTRGVLPLRIGFGRKGQLEAQLELRVIASTRPKAFVQDWTIEDAVEGEARAIDVLEGSFNPYPQQPLRVVGATVESGRGTASATASRVTVTPAPDYIGELVVRYRVRDGIDEADREVEGRISLNVRGVPDTPAAPRVGEERDKTVVLSWTAPNSRGASITSYRLTASPGGLTKTCASTTCTFDGLTNDVTYTFSVAAQNAVGWSQESPASAQARPDAVPEAPARVDFVGFGDGELSWSWPDSVTNGSKIVNYEVQITPSPPSGSAVLTPTSPKVTFTGLANGTSYSIRVRAHNALRDKPSPWTPSTGPQTPAAKPGAPSDVVATRVATDTGGQINVTWDAAAPNGDRITTYRVRVSGGPGAGTYSPDPGTSTSFVFKDALNGTRYTFEVSAVNKAGEGPAASATALTYGLPGKPTITTTDTPPGEGAVRLAWSPAERNGSEVTYEVREGSTVLVTTSDTSVTLRNLAGGTDYTYRVVARNDAGYGAPSESVVARPTTRPGRASGLKIVPTSFGDFARPTAVDLSWDPASDGGGGTVTYSWRLSARGHGPVEGTTTGTTVPGVPIVDWVEFSGTELTLAVTAVTTVKGVQLLGDTEADLTELEWGAAPSVPRTVALSVDPARAQVTATWDPPSSDGGVGVSRYVFCWRVNDVETHCGQTSNTSVTRSFRTIDVQDGRSNAVSFIIRAQNSKGDSDAATAQATVDLSPTPNPAPGG</sequence>
<dbReference type="PANTHER" id="PTHR13817">
    <property type="entry name" value="TITIN"/>
    <property type="match status" value="1"/>
</dbReference>
<feature type="compositionally biased region" description="Basic and acidic residues" evidence="4">
    <location>
        <begin position="345"/>
        <end position="358"/>
    </location>
</feature>
<dbReference type="InterPro" id="IPR013783">
    <property type="entry name" value="Ig-like_fold"/>
</dbReference>
<keyword evidence="2" id="KW-0326">Glycosidase</keyword>
<proteinExistence type="predicted"/>
<dbReference type="GO" id="GO:0000272">
    <property type="term" value="P:polysaccharide catabolic process"/>
    <property type="evidence" value="ECO:0007669"/>
    <property type="project" value="UniProtKB-KW"/>
</dbReference>
<dbReference type="Pfam" id="PF00041">
    <property type="entry name" value="fn3"/>
    <property type="match status" value="4"/>
</dbReference>
<dbReference type="InterPro" id="IPR036116">
    <property type="entry name" value="FN3_sf"/>
</dbReference>
<dbReference type="InterPro" id="IPR050964">
    <property type="entry name" value="Striated_Muscle_Regulatory"/>
</dbReference>
<feature type="compositionally biased region" description="Polar residues" evidence="4">
    <location>
        <begin position="2030"/>
        <end position="2045"/>
    </location>
</feature>
<dbReference type="EMBL" id="BJLQ01000008">
    <property type="protein sequence ID" value="GEA83857.1"/>
    <property type="molecule type" value="Genomic_DNA"/>
</dbReference>
<evidence type="ECO:0000313" key="7">
    <source>
        <dbReference type="Proteomes" id="UP000320461"/>
    </source>
</evidence>
<keyword evidence="3" id="KW-0624">Polysaccharide degradation</keyword>
<evidence type="ECO:0000313" key="6">
    <source>
        <dbReference type="EMBL" id="GEA83857.1"/>
    </source>
</evidence>
<accession>A0A4Y3KIN0</accession>
<feature type="compositionally biased region" description="Acidic residues" evidence="4">
    <location>
        <begin position="359"/>
        <end position="374"/>
    </location>
</feature>
<feature type="domain" description="Fibronectin type-III" evidence="5">
    <location>
        <begin position="1752"/>
        <end position="1839"/>
    </location>
</feature>
<dbReference type="CDD" id="cd00063">
    <property type="entry name" value="FN3"/>
    <property type="match status" value="4"/>
</dbReference>
<keyword evidence="7" id="KW-1185">Reference proteome</keyword>
<feature type="region of interest" description="Disordered" evidence="4">
    <location>
        <begin position="1635"/>
        <end position="1658"/>
    </location>
</feature>
<evidence type="ECO:0000256" key="3">
    <source>
        <dbReference type="ARBA" id="ARBA00023326"/>
    </source>
</evidence>
<feature type="domain" description="Fibronectin type-III" evidence="5">
    <location>
        <begin position="1656"/>
        <end position="1751"/>
    </location>
</feature>
<dbReference type="Proteomes" id="UP000320461">
    <property type="component" value="Unassembled WGS sequence"/>
</dbReference>
<keyword evidence="3" id="KW-0119">Carbohydrate metabolism</keyword>
<reference evidence="6 7" key="1">
    <citation type="submission" date="2019-06" db="EMBL/GenBank/DDBJ databases">
        <title>Whole genome shotgun sequence of Cellulomonas gelida NBRC 3748.</title>
        <authorList>
            <person name="Hosoyama A."/>
            <person name="Uohara A."/>
            <person name="Ohji S."/>
            <person name="Ichikawa N."/>
        </authorList>
    </citation>
    <scope>NUCLEOTIDE SEQUENCE [LARGE SCALE GENOMIC DNA]</scope>
    <source>
        <strain evidence="6 7">NBRC 3748</strain>
    </source>
</reference>
<feature type="domain" description="Fibronectin type-III" evidence="5">
    <location>
        <begin position="1945"/>
        <end position="2046"/>
    </location>
</feature>
<evidence type="ECO:0000256" key="2">
    <source>
        <dbReference type="ARBA" id="ARBA00023295"/>
    </source>
</evidence>
<dbReference type="PRINTS" id="PR00014">
    <property type="entry name" value="FNTYPEIII"/>
</dbReference>
<dbReference type="PANTHER" id="PTHR13817:SF73">
    <property type="entry name" value="FIBRONECTIN TYPE-III DOMAIN-CONTAINING PROTEIN"/>
    <property type="match status" value="1"/>
</dbReference>
<dbReference type="PROSITE" id="PS50853">
    <property type="entry name" value="FN3"/>
    <property type="match status" value="5"/>
</dbReference>
<gene>
    <name evidence="6" type="ORF">CGE01nite_11080</name>
</gene>
<dbReference type="InterPro" id="IPR003961">
    <property type="entry name" value="FN3_dom"/>
</dbReference>
<feature type="region of interest" description="Disordered" evidence="4">
    <location>
        <begin position="345"/>
        <end position="400"/>
    </location>
</feature>
<feature type="compositionally biased region" description="Polar residues" evidence="4">
    <location>
        <begin position="378"/>
        <end position="390"/>
    </location>
</feature>
<organism evidence="6 7">
    <name type="scientific">Cellulomonas gelida</name>
    <dbReference type="NCBI Taxonomy" id="1712"/>
    <lineage>
        <taxon>Bacteria</taxon>
        <taxon>Bacillati</taxon>
        <taxon>Actinomycetota</taxon>
        <taxon>Actinomycetes</taxon>
        <taxon>Micrococcales</taxon>
        <taxon>Cellulomonadaceae</taxon>
        <taxon>Cellulomonas</taxon>
    </lineage>
</organism>
<dbReference type="InterPro" id="IPR040853">
    <property type="entry name" value="RapA2_cadherin-like"/>
</dbReference>
<evidence type="ECO:0000256" key="1">
    <source>
        <dbReference type="ARBA" id="ARBA00022737"/>
    </source>
</evidence>
<keyword evidence="2" id="KW-0378">Hydrolase</keyword>
<comment type="caution">
    <text evidence="6">The sequence shown here is derived from an EMBL/GenBank/DDBJ whole genome shotgun (WGS) entry which is preliminary data.</text>
</comment>
<dbReference type="RefSeq" id="WP_141369500.1">
    <property type="nucleotide sequence ID" value="NZ_BJLQ01000008.1"/>
</dbReference>
<evidence type="ECO:0000259" key="5">
    <source>
        <dbReference type="PROSITE" id="PS50853"/>
    </source>
</evidence>
<dbReference type="SMART" id="SM00060">
    <property type="entry name" value="FN3"/>
    <property type="match status" value="6"/>
</dbReference>
<feature type="region of interest" description="Disordered" evidence="4">
    <location>
        <begin position="2030"/>
        <end position="2053"/>
    </location>
</feature>
<name>A0A4Y3KIN0_9CELL</name>
<keyword evidence="1" id="KW-0677">Repeat</keyword>